<feature type="domain" description="Type I restriction modification DNA specificity" evidence="4">
    <location>
        <begin position="22"/>
        <end position="186"/>
    </location>
</feature>
<dbReference type="InterPro" id="IPR000055">
    <property type="entry name" value="Restrct_endonuc_typeI_TRD"/>
</dbReference>
<dbReference type="InterPro" id="IPR044946">
    <property type="entry name" value="Restrct_endonuc_typeI_TRD_sf"/>
</dbReference>
<dbReference type="PANTHER" id="PTHR30408:SF12">
    <property type="entry name" value="TYPE I RESTRICTION ENZYME MJAVIII SPECIFICITY SUBUNIT"/>
    <property type="match status" value="1"/>
</dbReference>
<dbReference type="AlphaFoldDB" id="A0A1B8TXD2"/>
<dbReference type="RefSeq" id="WP_065318974.1">
    <property type="nucleotide sequence ID" value="NZ_CP017477.1"/>
</dbReference>
<dbReference type="PANTHER" id="PTHR30408">
    <property type="entry name" value="TYPE-1 RESTRICTION ENZYME ECOKI SPECIFICITY PROTEIN"/>
    <property type="match status" value="1"/>
</dbReference>
<comment type="similarity">
    <text evidence="1">Belongs to the type-I restriction system S methylase family.</text>
</comment>
<dbReference type="GO" id="GO:0009307">
    <property type="term" value="P:DNA restriction-modification system"/>
    <property type="evidence" value="ECO:0007669"/>
    <property type="project" value="UniProtKB-KW"/>
</dbReference>
<organism evidence="5 6">
    <name type="scientific">Polaribacter vadi</name>
    <dbReference type="NCBI Taxonomy" id="1774273"/>
    <lineage>
        <taxon>Bacteria</taxon>
        <taxon>Pseudomonadati</taxon>
        <taxon>Bacteroidota</taxon>
        <taxon>Flavobacteriia</taxon>
        <taxon>Flavobacteriales</taxon>
        <taxon>Flavobacteriaceae</taxon>
    </lineage>
</organism>
<gene>
    <name evidence="5" type="ORF">LPB3_07475</name>
</gene>
<dbReference type="KEGG" id="pob:LPB03_05020"/>
<name>A0A1B8TXD2_9FLAO</name>
<dbReference type="InterPro" id="IPR052021">
    <property type="entry name" value="Type-I_RS_S_subunit"/>
</dbReference>
<sequence>MSNHNTYPKYKDSQIGWLGGIPEHWEVKKSKYLFDITKRISGELGHNILSITQKGIKIKDTESGGGQLSMNYSKYQIVDKGDFGMNHMDLLTGYVDISKYEGVISPDYRVFKLKDKESDARYMLYLFQKGYWDKLFFPLGQGSSELGRWRLPADEFNLFQLPVPPKKEQIEISNFLDKKTSEIELLISDKEKTIKLLKEKAYKLSINGFQEPKEVSEWEDNFPKDWKTLKAKWIFNEIKIKNKPQEELLAVTQNRGVLPKSMCSENFVSPDEKGLLSQKLVLNESFVISLRSFQGGIEFSYYQGIVSPAYTVFVIKEEFDNEKLRIFYKYFLKSKPFIELLNTIISGIRDGQNISFTDFSTLNIPLPDAKTQEAVFELDKVIKEQEIKAKKEITLLKEYQQSLISEAVTGKIDVREK</sequence>
<evidence type="ECO:0000256" key="2">
    <source>
        <dbReference type="ARBA" id="ARBA00022747"/>
    </source>
</evidence>
<evidence type="ECO:0000313" key="6">
    <source>
        <dbReference type="Proteomes" id="UP000092584"/>
    </source>
</evidence>
<reference evidence="6" key="1">
    <citation type="submission" date="2016-02" db="EMBL/GenBank/DDBJ databases">
        <authorList>
            <person name="Shin S.-K."/>
            <person name="Yi H."/>
            <person name="Kim E."/>
        </authorList>
    </citation>
    <scope>NUCLEOTIDE SEQUENCE [LARGE SCALE GENOMIC DNA]</scope>
    <source>
        <strain evidence="6">LPB0003</strain>
    </source>
</reference>
<dbReference type="STRING" id="1774273.LPB03_05020"/>
<comment type="caution">
    <text evidence="5">The sequence shown here is derived from an EMBL/GenBank/DDBJ whole genome shotgun (WGS) entry which is preliminary data.</text>
</comment>
<dbReference type="Proteomes" id="UP000092584">
    <property type="component" value="Unassembled WGS sequence"/>
</dbReference>
<evidence type="ECO:0000256" key="1">
    <source>
        <dbReference type="ARBA" id="ARBA00010923"/>
    </source>
</evidence>
<accession>A0A1B8TXD2</accession>
<dbReference type="EMBL" id="LSFM01000022">
    <property type="protein sequence ID" value="OBY64224.1"/>
    <property type="molecule type" value="Genomic_DNA"/>
</dbReference>
<dbReference type="Pfam" id="PF01420">
    <property type="entry name" value="Methylase_S"/>
    <property type="match status" value="1"/>
</dbReference>
<evidence type="ECO:0000313" key="5">
    <source>
        <dbReference type="EMBL" id="OBY64224.1"/>
    </source>
</evidence>
<keyword evidence="3" id="KW-0238">DNA-binding</keyword>
<evidence type="ECO:0000259" key="4">
    <source>
        <dbReference type="Pfam" id="PF01420"/>
    </source>
</evidence>
<keyword evidence="2" id="KW-0680">Restriction system</keyword>
<dbReference type="SUPFAM" id="SSF116734">
    <property type="entry name" value="DNA methylase specificity domain"/>
    <property type="match status" value="2"/>
</dbReference>
<proteinExistence type="inferred from homology"/>
<dbReference type="OrthoDB" id="667970at2"/>
<dbReference type="GO" id="GO:0003677">
    <property type="term" value="F:DNA binding"/>
    <property type="evidence" value="ECO:0007669"/>
    <property type="project" value="UniProtKB-KW"/>
</dbReference>
<keyword evidence="6" id="KW-1185">Reference proteome</keyword>
<evidence type="ECO:0000256" key="3">
    <source>
        <dbReference type="ARBA" id="ARBA00023125"/>
    </source>
</evidence>
<protein>
    <recommendedName>
        <fullName evidence="4">Type I restriction modification DNA specificity domain-containing protein</fullName>
    </recommendedName>
</protein>
<dbReference type="Gene3D" id="3.90.220.20">
    <property type="entry name" value="DNA methylase specificity domains"/>
    <property type="match status" value="2"/>
</dbReference>